<name>A0A2T5G5D3_HYDSH</name>
<proteinExistence type="predicted"/>
<organism evidence="1 2">
    <name type="scientific">Hydrogenibacillus schlegelii</name>
    <name type="common">Bacillus schlegelii</name>
    <dbReference type="NCBI Taxonomy" id="1484"/>
    <lineage>
        <taxon>Bacteria</taxon>
        <taxon>Bacillati</taxon>
        <taxon>Bacillota</taxon>
        <taxon>Bacilli</taxon>
        <taxon>Bacillales</taxon>
        <taxon>Bacillales Family X. Incertae Sedis</taxon>
        <taxon>Hydrogenibacillus</taxon>
    </lineage>
</organism>
<reference evidence="1 2" key="1">
    <citation type="submission" date="2017-08" db="EMBL/GenBank/DDBJ databases">
        <title>Burning lignite coal seam in the remote Altai Mountains harbors a hydrogen-driven thermophilic microbial community.</title>
        <authorList>
            <person name="Kadnikov V.V."/>
            <person name="Mardanov A.V."/>
            <person name="Ivasenko D."/>
            <person name="Beletsky A.V."/>
            <person name="Karnachuk O.V."/>
            <person name="Ravin N.V."/>
        </authorList>
    </citation>
    <scope>NUCLEOTIDE SEQUENCE [LARGE SCALE GENOMIC DNA]</scope>
    <source>
        <strain evidence="1">AL33</strain>
    </source>
</reference>
<evidence type="ECO:0000313" key="1">
    <source>
        <dbReference type="EMBL" id="PTQ51373.1"/>
    </source>
</evidence>
<comment type="caution">
    <text evidence="1">The sequence shown here is derived from an EMBL/GenBank/DDBJ whole genome shotgun (WGS) entry which is preliminary data.</text>
</comment>
<protein>
    <submittedName>
        <fullName evidence="1">Uncharacterized protein</fullName>
    </submittedName>
</protein>
<dbReference type="EMBL" id="PEBV01000045">
    <property type="protein sequence ID" value="PTQ51373.1"/>
    <property type="molecule type" value="Genomic_DNA"/>
</dbReference>
<sequence length="41" mass="4672">MVAWIEELIELNPATGEEKVTYTLIGLRGMDFEVGEFPPEF</sequence>
<dbReference type="AlphaFoldDB" id="A0A2T5G5D3"/>
<gene>
    <name evidence="1" type="ORF">HSCHL_1344</name>
</gene>
<accession>A0A2T5G5D3</accession>
<dbReference type="Proteomes" id="UP000244180">
    <property type="component" value="Unassembled WGS sequence"/>
</dbReference>
<evidence type="ECO:0000313" key="2">
    <source>
        <dbReference type="Proteomes" id="UP000244180"/>
    </source>
</evidence>